<dbReference type="InParanoid" id="A0A0P0W3M0"/>
<evidence type="ECO:0000256" key="1">
    <source>
        <dbReference type="SAM" id="MobiDB-lite"/>
    </source>
</evidence>
<proteinExistence type="predicted"/>
<name>A0A0P0W3M0_ORYSJ</name>
<organism evidence="2 3">
    <name type="scientific">Oryza sativa subsp. japonica</name>
    <name type="common">Rice</name>
    <dbReference type="NCBI Taxonomy" id="39947"/>
    <lineage>
        <taxon>Eukaryota</taxon>
        <taxon>Viridiplantae</taxon>
        <taxon>Streptophyta</taxon>
        <taxon>Embryophyta</taxon>
        <taxon>Tracheophyta</taxon>
        <taxon>Spermatophyta</taxon>
        <taxon>Magnoliopsida</taxon>
        <taxon>Liliopsida</taxon>
        <taxon>Poales</taxon>
        <taxon>Poaceae</taxon>
        <taxon>BOP clade</taxon>
        <taxon>Oryzoideae</taxon>
        <taxon>Oryzeae</taxon>
        <taxon>Oryzinae</taxon>
        <taxon>Oryza</taxon>
        <taxon>Oryza sativa</taxon>
    </lineage>
</organism>
<protein>
    <submittedName>
        <fullName evidence="2">Os03g0747150 protein</fullName>
    </submittedName>
</protein>
<dbReference type="SMR" id="A0A0P0W3M0"/>
<dbReference type="Proteomes" id="UP000059680">
    <property type="component" value="Chromosome 3"/>
</dbReference>
<reference evidence="2 3" key="2">
    <citation type="journal article" date="2013" name="Plant Cell Physiol.">
        <title>Rice Annotation Project Database (RAP-DB): an integrative and interactive database for rice genomics.</title>
        <authorList>
            <person name="Sakai H."/>
            <person name="Lee S.S."/>
            <person name="Tanaka T."/>
            <person name="Numa H."/>
            <person name="Kim J."/>
            <person name="Kawahara Y."/>
            <person name="Wakimoto H."/>
            <person name="Yang C.C."/>
            <person name="Iwamoto M."/>
            <person name="Abe T."/>
            <person name="Yamada Y."/>
            <person name="Muto A."/>
            <person name="Inokuchi H."/>
            <person name="Ikemura T."/>
            <person name="Matsumoto T."/>
            <person name="Sasaki T."/>
            <person name="Itoh T."/>
        </authorList>
    </citation>
    <scope>NUCLEOTIDE SEQUENCE [LARGE SCALE GENOMIC DNA]</scope>
    <source>
        <strain evidence="3">cv. Nipponbare</strain>
    </source>
</reference>
<feature type="compositionally biased region" description="Polar residues" evidence="1">
    <location>
        <begin position="1"/>
        <end position="23"/>
    </location>
</feature>
<accession>A0A0P0W3M0</accession>
<gene>
    <name evidence="2" type="ordered locus">Os03g0747150</name>
    <name evidence="2" type="ORF">OSNPB_030747150</name>
</gene>
<dbReference type="AlphaFoldDB" id="A0A0P0W3M0"/>
<evidence type="ECO:0000313" key="3">
    <source>
        <dbReference type="Proteomes" id="UP000059680"/>
    </source>
</evidence>
<reference evidence="2 3" key="3">
    <citation type="journal article" date="2013" name="Rice">
        <title>Improvement of the Oryza sativa Nipponbare reference genome using next generation sequence and optical map data.</title>
        <authorList>
            <person name="Kawahara Y."/>
            <person name="de la Bastide M."/>
            <person name="Hamilton J.P."/>
            <person name="Kanamori H."/>
            <person name="McCombie W.R."/>
            <person name="Ouyang S."/>
            <person name="Schwartz D.C."/>
            <person name="Tanaka T."/>
            <person name="Wu J."/>
            <person name="Zhou S."/>
            <person name="Childs K.L."/>
            <person name="Davidson R.M."/>
            <person name="Lin H."/>
            <person name="Quesada-Ocampo L."/>
            <person name="Vaillancourt B."/>
            <person name="Sakai H."/>
            <person name="Lee S.S."/>
            <person name="Kim J."/>
            <person name="Numa H."/>
            <person name="Itoh T."/>
            <person name="Buell C.R."/>
            <person name="Matsumoto T."/>
        </authorList>
    </citation>
    <scope>NUCLEOTIDE SEQUENCE [LARGE SCALE GENOMIC DNA]</scope>
    <source>
        <strain evidence="3">cv. Nipponbare</strain>
    </source>
</reference>
<sequence>MNETVPSAQTSISTSITFSNLNTFEKRAGKGENKYGAELNERNNGVRCNEPMTQHDDAEDSSDSIEIPDDQES</sequence>
<feature type="region of interest" description="Disordered" evidence="1">
    <location>
        <begin position="1"/>
        <end position="73"/>
    </location>
</feature>
<feature type="compositionally biased region" description="Basic and acidic residues" evidence="1">
    <location>
        <begin position="24"/>
        <end position="41"/>
    </location>
</feature>
<reference evidence="3" key="1">
    <citation type="journal article" date="2005" name="Nature">
        <title>The map-based sequence of the rice genome.</title>
        <authorList>
            <consortium name="International rice genome sequencing project (IRGSP)"/>
            <person name="Matsumoto T."/>
            <person name="Wu J."/>
            <person name="Kanamori H."/>
            <person name="Katayose Y."/>
            <person name="Fujisawa M."/>
            <person name="Namiki N."/>
            <person name="Mizuno H."/>
            <person name="Yamamoto K."/>
            <person name="Antonio B.A."/>
            <person name="Baba T."/>
            <person name="Sakata K."/>
            <person name="Nagamura Y."/>
            <person name="Aoki H."/>
            <person name="Arikawa K."/>
            <person name="Arita K."/>
            <person name="Bito T."/>
            <person name="Chiden Y."/>
            <person name="Fujitsuka N."/>
            <person name="Fukunaka R."/>
            <person name="Hamada M."/>
            <person name="Harada C."/>
            <person name="Hayashi A."/>
            <person name="Hijishita S."/>
            <person name="Honda M."/>
            <person name="Hosokawa S."/>
            <person name="Ichikawa Y."/>
            <person name="Idonuma A."/>
            <person name="Iijima M."/>
            <person name="Ikeda M."/>
            <person name="Ikeno M."/>
            <person name="Ito K."/>
            <person name="Ito S."/>
            <person name="Ito T."/>
            <person name="Ito Y."/>
            <person name="Ito Y."/>
            <person name="Iwabuchi A."/>
            <person name="Kamiya K."/>
            <person name="Karasawa W."/>
            <person name="Kurita K."/>
            <person name="Katagiri S."/>
            <person name="Kikuta A."/>
            <person name="Kobayashi H."/>
            <person name="Kobayashi N."/>
            <person name="Machita K."/>
            <person name="Maehara T."/>
            <person name="Masukawa M."/>
            <person name="Mizubayashi T."/>
            <person name="Mukai Y."/>
            <person name="Nagasaki H."/>
            <person name="Nagata Y."/>
            <person name="Naito S."/>
            <person name="Nakashima M."/>
            <person name="Nakama Y."/>
            <person name="Nakamichi Y."/>
            <person name="Nakamura M."/>
            <person name="Meguro A."/>
            <person name="Negishi M."/>
            <person name="Ohta I."/>
            <person name="Ohta T."/>
            <person name="Okamoto M."/>
            <person name="Ono N."/>
            <person name="Saji S."/>
            <person name="Sakaguchi M."/>
            <person name="Sakai K."/>
            <person name="Shibata M."/>
            <person name="Shimokawa T."/>
            <person name="Song J."/>
            <person name="Takazaki Y."/>
            <person name="Terasawa K."/>
            <person name="Tsugane M."/>
            <person name="Tsuji K."/>
            <person name="Ueda S."/>
            <person name="Waki K."/>
            <person name="Yamagata H."/>
            <person name="Yamamoto M."/>
            <person name="Yamamoto S."/>
            <person name="Yamane H."/>
            <person name="Yoshiki S."/>
            <person name="Yoshihara R."/>
            <person name="Yukawa K."/>
            <person name="Zhong H."/>
            <person name="Yano M."/>
            <person name="Yuan Q."/>
            <person name="Ouyang S."/>
            <person name="Liu J."/>
            <person name="Jones K.M."/>
            <person name="Gansberger K."/>
            <person name="Moffat K."/>
            <person name="Hill J."/>
            <person name="Bera J."/>
            <person name="Fadrosh D."/>
            <person name="Jin S."/>
            <person name="Johri S."/>
            <person name="Kim M."/>
            <person name="Overton L."/>
            <person name="Reardon M."/>
            <person name="Tsitrin T."/>
            <person name="Vuong H."/>
            <person name="Weaver B."/>
            <person name="Ciecko A."/>
            <person name="Tallon L."/>
            <person name="Jackson J."/>
            <person name="Pai G."/>
            <person name="Aken S.V."/>
            <person name="Utterback T."/>
            <person name="Reidmuller S."/>
            <person name="Feldblyum T."/>
            <person name="Hsiao J."/>
            <person name="Zismann V."/>
            <person name="Iobst S."/>
            <person name="de Vazeille A.R."/>
            <person name="Buell C.R."/>
            <person name="Ying K."/>
            <person name="Li Y."/>
            <person name="Lu T."/>
            <person name="Huang Y."/>
            <person name="Zhao Q."/>
            <person name="Feng Q."/>
            <person name="Zhang L."/>
            <person name="Zhu J."/>
            <person name="Weng Q."/>
            <person name="Mu J."/>
            <person name="Lu Y."/>
            <person name="Fan D."/>
            <person name="Liu Y."/>
            <person name="Guan J."/>
            <person name="Zhang Y."/>
            <person name="Yu S."/>
            <person name="Liu X."/>
            <person name="Zhang Y."/>
            <person name="Hong G."/>
            <person name="Han B."/>
            <person name="Choisne N."/>
            <person name="Demange N."/>
            <person name="Orjeda G."/>
            <person name="Samain S."/>
            <person name="Cattolico L."/>
            <person name="Pelletier E."/>
            <person name="Couloux A."/>
            <person name="Segurens B."/>
            <person name="Wincker P."/>
            <person name="D'Hont A."/>
            <person name="Scarpelli C."/>
            <person name="Weissenbach J."/>
            <person name="Salanoubat M."/>
            <person name="Quetier F."/>
            <person name="Yu Y."/>
            <person name="Kim H.R."/>
            <person name="Rambo T."/>
            <person name="Currie J."/>
            <person name="Collura K."/>
            <person name="Luo M."/>
            <person name="Yang T."/>
            <person name="Ammiraju J.S.S."/>
            <person name="Engler F."/>
            <person name="Soderlund C."/>
            <person name="Wing R.A."/>
            <person name="Palmer L.E."/>
            <person name="de la Bastide M."/>
            <person name="Spiegel L."/>
            <person name="Nascimento L."/>
            <person name="Zutavern T."/>
            <person name="O'Shaughnessy A."/>
            <person name="Dike S."/>
            <person name="Dedhia N."/>
            <person name="Preston R."/>
            <person name="Balija V."/>
            <person name="McCombie W.R."/>
            <person name="Chow T."/>
            <person name="Chen H."/>
            <person name="Chung M."/>
            <person name="Chen C."/>
            <person name="Shaw J."/>
            <person name="Wu H."/>
            <person name="Hsiao K."/>
            <person name="Chao Y."/>
            <person name="Chu M."/>
            <person name="Cheng C."/>
            <person name="Hour A."/>
            <person name="Lee P."/>
            <person name="Lin S."/>
            <person name="Lin Y."/>
            <person name="Liou J."/>
            <person name="Liu S."/>
            <person name="Hsing Y."/>
            <person name="Raghuvanshi S."/>
            <person name="Mohanty A."/>
            <person name="Bharti A.K."/>
            <person name="Gaur A."/>
            <person name="Gupta V."/>
            <person name="Kumar D."/>
            <person name="Ravi V."/>
            <person name="Vij S."/>
            <person name="Kapur A."/>
            <person name="Khurana P."/>
            <person name="Khurana P."/>
            <person name="Khurana J.P."/>
            <person name="Tyagi A.K."/>
            <person name="Gaikwad K."/>
            <person name="Singh A."/>
            <person name="Dalal V."/>
            <person name="Srivastava S."/>
            <person name="Dixit A."/>
            <person name="Pal A.K."/>
            <person name="Ghazi I.A."/>
            <person name="Yadav M."/>
            <person name="Pandit A."/>
            <person name="Bhargava A."/>
            <person name="Sureshbabu K."/>
            <person name="Batra K."/>
            <person name="Sharma T.R."/>
            <person name="Mohapatra T."/>
            <person name="Singh N.K."/>
            <person name="Messing J."/>
            <person name="Nelson A.B."/>
            <person name="Fuks G."/>
            <person name="Kavchok S."/>
            <person name="Keizer G."/>
            <person name="Linton E."/>
            <person name="Llaca V."/>
            <person name="Song R."/>
            <person name="Tanyolac B."/>
            <person name="Young S."/>
            <person name="Ho-Il K."/>
            <person name="Hahn J.H."/>
            <person name="Sangsakoo G."/>
            <person name="Vanavichit A."/>
            <person name="de Mattos Luiz.A.T."/>
            <person name="Zimmer P.D."/>
            <person name="Malone G."/>
            <person name="Dellagostin O."/>
            <person name="de Oliveira A.C."/>
            <person name="Bevan M."/>
            <person name="Bancroft I."/>
            <person name="Minx P."/>
            <person name="Cordum H."/>
            <person name="Wilson R."/>
            <person name="Cheng Z."/>
            <person name="Jin W."/>
            <person name="Jiang J."/>
            <person name="Leong S.A."/>
            <person name="Iwama H."/>
            <person name="Gojobori T."/>
            <person name="Itoh T."/>
            <person name="Niimura Y."/>
            <person name="Fujii Y."/>
            <person name="Habara T."/>
            <person name="Sakai H."/>
            <person name="Sato Y."/>
            <person name="Wilson G."/>
            <person name="Kumar K."/>
            <person name="McCouch S."/>
            <person name="Juretic N."/>
            <person name="Hoen D."/>
            <person name="Wright S."/>
            <person name="Bruskiewich R."/>
            <person name="Bureau T."/>
            <person name="Miyao A."/>
            <person name="Hirochika H."/>
            <person name="Nishikawa T."/>
            <person name="Kadowaki K."/>
            <person name="Sugiura M."/>
            <person name="Burr B."/>
            <person name="Sasaki T."/>
        </authorList>
    </citation>
    <scope>NUCLEOTIDE SEQUENCE [LARGE SCALE GENOMIC DNA]</scope>
    <source>
        <strain evidence="3">cv. Nipponbare</strain>
    </source>
</reference>
<feature type="compositionally biased region" description="Acidic residues" evidence="1">
    <location>
        <begin position="57"/>
        <end position="73"/>
    </location>
</feature>
<dbReference type="EMBL" id="AP014959">
    <property type="protein sequence ID" value="BAS86364.1"/>
    <property type="molecule type" value="Genomic_DNA"/>
</dbReference>
<keyword evidence="3" id="KW-1185">Reference proteome</keyword>
<dbReference type="PaxDb" id="39947-A0A0P0W3M0"/>
<evidence type="ECO:0000313" key="2">
    <source>
        <dbReference type="EMBL" id="BAS86364.1"/>
    </source>
</evidence>